<keyword evidence="4 6" id="KW-1133">Transmembrane helix</keyword>
<evidence type="ECO:0000256" key="1">
    <source>
        <dbReference type="ARBA" id="ARBA00004651"/>
    </source>
</evidence>
<feature type="transmembrane region" description="Helical" evidence="6">
    <location>
        <begin position="233"/>
        <end position="254"/>
    </location>
</feature>
<accession>A0A7C6Z6C1</accession>
<dbReference type="GO" id="GO:0005886">
    <property type="term" value="C:plasma membrane"/>
    <property type="evidence" value="ECO:0007669"/>
    <property type="project" value="UniProtKB-SubCell"/>
</dbReference>
<protein>
    <submittedName>
        <fullName evidence="8">OFA family MFS transporter</fullName>
    </submittedName>
</protein>
<evidence type="ECO:0000313" key="8">
    <source>
        <dbReference type="EMBL" id="HHY28311.1"/>
    </source>
</evidence>
<dbReference type="Gene3D" id="1.20.1250.20">
    <property type="entry name" value="MFS general substrate transporter like domains"/>
    <property type="match status" value="2"/>
</dbReference>
<feature type="non-terminal residue" evidence="8">
    <location>
        <position position="1"/>
    </location>
</feature>
<dbReference type="Proteomes" id="UP000553059">
    <property type="component" value="Unassembled WGS sequence"/>
</dbReference>
<comment type="subcellular location">
    <subcellularLocation>
        <location evidence="1">Cell membrane</location>
        <topology evidence="1">Multi-pass membrane protein</topology>
    </subcellularLocation>
</comment>
<feature type="transmembrane region" description="Helical" evidence="6">
    <location>
        <begin position="175"/>
        <end position="193"/>
    </location>
</feature>
<dbReference type="SUPFAM" id="SSF103473">
    <property type="entry name" value="MFS general substrate transporter"/>
    <property type="match status" value="1"/>
</dbReference>
<dbReference type="InterPro" id="IPR036259">
    <property type="entry name" value="MFS_trans_sf"/>
</dbReference>
<keyword evidence="2" id="KW-0813">Transport</keyword>
<dbReference type="PROSITE" id="PS50850">
    <property type="entry name" value="MFS"/>
    <property type="match status" value="1"/>
</dbReference>
<feature type="transmembrane region" description="Helical" evidence="6">
    <location>
        <begin position="49"/>
        <end position="71"/>
    </location>
</feature>
<dbReference type="Pfam" id="PF07690">
    <property type="entry name" value="MFS_1"/>
    <property type="match status" value="1"/>
</dbReference>
<dbReference type="AlphaFoldDB" id="A0A7C6Z6C1"/>
<feature type="transmembrane region" description="Helical" evidence="6">
    <location>
        <begin position="108"/>
        <end position="132"/>
    </location>
</feature>
<evidence type="ECO:0000256" key="3">
    <source>
        <dbReference type="ARBA" id="ARBA00022692"/>
    </source>
</evidence>
<sequence>TTTIATCQKWFPDKRGLVTGIIVSALGFGGLVFTPVAEALIKRNGGNDVLSTFAILGVIFVFVTVLGSFFIKNPPEDFKPEGWTPPAPKDGIVTQNFTPLEVLKMPQFYMVTFAFMCATAAGSMMIPMAKILGLQPGSGLTKDAAVSGVMIIAGCNSLGRIFWGWVSDKLGRKNTLMLLLVITAASIICVSFVKAYLMLVIIAIIGFSYGGYLGVFPALSADFWGTKNVAQNYGMVLFGFGVGAVASSYTVAYFSAAKAFSTAFLIAGIAAVVGFAIILMLKPPKLKA</sequence>
<evidence type="ECO:0000256" key="5">
    <source>
        <dbReference type="ARBA" id="ARBA00023136"/>
    </source>
</evidence>
<feature type="transmembrane region" description="Helical" evidence="6">
    <location>
        <begin position="17"/>
        <end position="37"/>
    </location>
</feature>
<feature type="transmembrane region" description="Helical" evidence="6">
    <location>
        <begin position="199"/>
        <end position="221"/>
    </location>
</feature>
<reference evidence="8 9" key="1">
    <citation type="journal article" date="2020" name="Biotechnol. Biofuels">
        <title>New insights from the biogas microbiome by comprehensive genome-resolved metagenomics of nearly 1600 species originating from multiple anaerobic digesters.</title>
        <authorList>
            <person name="Campanaro S."/>
            <person name="Treu L."/>
            <person name="Rodriguez-R L.M."/>
            <person name="Kovalovszki A."/>
            <person name="Ziels R.M."/>
            <person name="Maus I."/>
            <person name="Zhu X."/>
            <person name="Kougias P.G."/>
            <person name="Basile A."/>
            <person name="Luo G."/>
            <person name="Schluter A."/>
            <person name="Konstantinidis K.T."/>
            <person name="Angelidaki I."/>
        </authorList>
    </citation>
    <scope>NUCLEOTIDE SEQUENCE [LARGE SCALE GENOMIC DNA]</scope>
    <source>
        <strain evidence="8">AS05jafATM_4</strain>
    </source>
</reference>
<keyword evidence="5 6" id="KW-0472">Membrane</keyword>
<gene>
    <name evidence="8" type="ORF">GX523_16530</name>
</gene>
<dbReference type="PANTHER" id="PTHR11360">
    <property type="entry name" value="MONOCARBOXYLATE TRANSPORTER"/>
    <property type="match status" value="1"/>
</dbReference>
<dbReference type="EMBL" id="DUTF01000352">
    <property type="protein sequence ID" value="HHY28311.1"/>
    <property type="molecule type" value="Genomic_DNA"/>
</dbReference>
<organism evidence="8 9">
    <name type="scientific">Desulfitobacterium dehalogenans</name>
    <dbReference type="NCBI Taxonomy" id="36854"/>
    <lineage>
        <taxon>Bacteria</taxon>
        <taxon>Bacillati</taxon>
        <taxon>Bacillota</taxon>
        <taxon>Clostridia</taxon>
        <taxon>Eubacteriales</taxon>
        <taxon>Desulfitobacteriaceae</taxon>
        <taxon>Desulfitobacterium</taxon>
    </lineage>
</organism>
<evidence type="ECO:0000259" key="7">
    <source>
        <dbReference type="PROSITE" id="PS50850"/>
    </source>
</evidence>
<dbReference type="GO" id="GO:0022857">
    <property type="term" value="F:transmembrane transporter activity"/>
    <property type="evidence" value="ECO:0007669"/>
    <property type="project" value="InterPro"/>
</dbReference>
<proteinExistence type="predicted"/>
<feature type="domain" description="Major facilitator superfamily (MFS) profile" evidence="7">
    <location>
        <begin position="1"/>
        <end position="286"/>
    </location>
</feature>
<dbReference type="InterPro" id="IPR050327">
    <property type="entry name" value="Proton-linked_MCT"/>
</dbReference>
<comment type="caution">
    <text evidence="8">The sequence shown here is derived from an EMBL/GenBank/DDBJ whole genome shotgun (WGS) entry which is preliminary data.</text>
</comment>
<evidence type="ECO:0000256" key="2">
    <source>
        <dbReference type="ARBA" id="ARBA00022448"/>
    </source>
</evidence>
<evidence type="ECO:0000256" key="4">
    <source>
        <dbReference type="ARBA" id="ARBA00022989"/>
    </source>
</evidence>
<feature type="transmembrane region" description="Helical" evidence="6">
    <location>
        <begin position="144"/>
        <end position="163"/>
    </location>
</feature>
<feature type="transmembrane region" description="Helical" evidence="6">
    <location>
        <begin position="260"/>
        <end position="281"/>
    </location>
</feature>
<name>A0A7C6Z6C1_9FIRM</name>
<dbReference type="InterPro" id="IPR011701">
    <property type="entry name" value="MFS"/>
</dbReference>
<evidence type="ECO:0000313" key="9">
    <source>
        <dbReference type="Proteomes" id="UP000553059"/>
    </source>
</evidence>
<keyword evidence="3 6" id="KW-0812">Transmembrane</keyword>
<evidence type="ECO:0000256" key="6">
    <source>
        <dbReference type="SAM" id="Phobius"/>
    </source>
</evidence>
<dbReference type="InterPro" id="IPR020846">
    <property type="entry name" value="MFS_dom"/>
</dbReference>